<dbReference type="RefSeq" id="WP_132192426.1">
    <property type="nucleotide sequence ID" value="NZ_SMKY01000001.1"/>
</dbReference>
<evidence type="ECO:0000256" key="7">
    <source>
        <dbReference type="SAM" id="Phobius"/>
    </source>
</evidence>
<feature type="transmembrane region" description="Helical" evidence="7">
    <location>
        <begin position="110"/>
        <end position="132"/>
    </location>
</feature>
<dbReference type="NCBIfam" id="TIGR00711">
    <property type="entry name" value="efflux_EmrB"/>
    <property type="match status" value="1"/>
</dbReference>
<dbReference type="InterPro" id="IPR036259">
    <property type="entry name" value="MFS_trans_sf"/>
</dbReference>
<feature type="transmembrane region" description="Helical" evidence="7">
    <location>
        <begin position="481"/>
        <end position="504"/>
    </location>
</feature>
<feature type="transmembrane region" description="Helical" evidence="7">
    <location>
        <begin position="312"/>
        <end position="330"/>
    </location>
</feature>
<reference evidence="9 10" key="1">
    <citation type="submission" date="2019-03" db="EMBL/GenBank/DDBJ databases">
        <title>Draft genome sequences of novel Actinobacteria.</title>
        <authorList>
            <person name="Sahin N."/>
            <person name="Ay H."/>
            <person name="Saygin H."/>
        </authorList>
    </citation>
    <scope>NUCLEOTIDE SEQUENCE [LARGE SCALE GENOMIC DNA]</scope>
    <source>
        <strain evidence="9 10">DSM 45941</strain>
    </source>
</reference>
<dbReference type="EMBL" id="SMKY01000001">
    <property type="protein sequence ID" value="TDD92917.1"/>
    <property type="molecule type" value="Genomic_DNA"/>
</dbReference>
<dbReference type="GO" id="GO:0005886">
    <property type="term" value="C:plasma membrane"/>
    <property type="evidence" value="ECO:0007669"/>
    <property type="project" value="UniProtKB-SubCell"/>
</dbReference>
<evidence type="ECO:0000313" key="10">
    <source>
        <dbReference type="Proteomes" id="UP000295578"/>
    </source>
</evidence>
<name>A0A4V2YYG2_9ACTN</name>
<evidence type="ECO:0000256" key="4">
    <source>
        <dbReference type="ARBA" id="ARBA00022692"/>
    </source>
</evidence>
<comment type="caution">
    <text evidence="9">The sequence shown here is derived from an EMBL/GenBank/DDBJ whole genome shotgun (WGS) entry which is preliminary data.</text>
</comment>
<dbReference type="InterPro" id="IPR011701">
    <property type="entry name" value="MFS"/>
</dbReference>
<dbReference type="GO" id="GO:0022857">
    <property type="term" value="F:transmembrane transporter activity"/>
    <property type="evidence" value="ECO:0007669"/>
    <property type="project" value="InterPro"/>
</dbReference>
<accession>A0A4V2YYG2</accession>
<keyword evidence="10" id="KW-1185">Reference proteome</keyword>
<feature type="transmembrane region" description="Helical" evidence="7">
    <location>
        <begin position="342"/>
        <end position="359"/>
    </location>
</feature>
<keyword evidence="5 7" id="KW-1133">Transmembrane helix</keyword>
<dbReference type="PANTHER" id="PTHR42718:SF46">
    <property type="entry name" value="BLR6921 PROTEIN"/>
    <property type="match status" value="1"/>
</dbReference>
<dbReference type="InterPro" id="IPR020846">
    <property type="entry name" value="MFS_dom"/>
</dbReference>
<dbReference type="CDD" id="cd17321">
    <property type="entry name" value="MFS_MMR_MDR_like"/>
    <property type="match status" value="1"/>
</dbReference>
<feature type="transmembrane region" description="Helical" evidence="7">
    <location>
        <begin position="53"/>
        <end position="74"/>
    </location>
</feature>
<evidence type="ECO:0000259" key="8">
    <source>
        <dbReference type="PROSITE" id="PS50850"/>
    </source>
</evidence>
<organism evidence="9 10">
    <name type="scientific">Actinomadura darangshiensis</name>
    <dbReference type="NCBI Taxonomy" id="705336"/>
    <lineage>
        <taxon>Bacteria</taxon>
        <taxon>Bacillati</taxon>
        <taxon>Actinomycetota</taxon>
        <taxon>Actinomycetes</taxon>
        <taxon>Streptosporangiales</taxon>
        <taxon>Thermomonosporaceae</taxon>
        <taxon>Actinomadura</taxon>
    </lineage>
</organism>
<feature type="transmembrane region" description="Helical" evidence="7">
    <location>
        <begin position="207"/>
        <end position="227"/>
    </location>
</feature>
<dbReference type="InterPro" id="IPR004638">
    <property type="entry name" value="EmrB-like"/>
</dbReference>
<feature type="transmembrane region" description="Helical" evidence="7">
    <location>
        <begin position="404"/>
        <end position="425"/>
    </location>
</feature>
<dbReference type="Proteomes" id="UP000295578">
    <property type="component" value="Unassembled WGS sequence"/>
</dbReference>
<evidence type="ECO:0000256" key="2">
    <source>
        <dbReference type="ARBA" id="ARBA00022448"/>
    </source>
</evidence>
<feature type="domain" description="Major facilitator superfamily (MFS) profile" evidence="8">
    <location>
        <begin position="21"/>
        <end position="508"/>
    </location>
</feature>
<feature type="transmembrane region" description="Helical" evidence="7">
    <location>
        <begin position="275"/>
        <end position="300"/>
    </location>
</feature>
<feature type="transmembrane region" description="Helical" evidence="7">
    <location>
        <begin position="86"/>
        <end position="104"/>
    </location>
</feature>
<dbReference type="AlphaFoldDB" id="A0A4V2YYG2"/>
<evidence type="ECO:0000256" key="3">
    <source>
        <dbReference type="ARBA" id="ARBA00022475"/>
    </source>
</evidence>
<evidence type="ECO:0000256" key="1">
    <source>
        <dbReference type="ARBA" id="ARBA00004651"/>
    </source>
</evidence>
<feature type="transmembrane region" description="Helical" evidence="7">
    <location>
        <begin position="21"/>
        <end position="47"/>
    </location>
</feature>
<proteinExistence type="predicted"/>
<sequence length="520" mass="53773">MDEDVAQREKATRLSSTQWTTLVLLTLCMFVVVLDATVVLIALPAILSDLGGTLALATWIPAGFALAFAAFLLMFGKLTDIYGRRLMFIAGLVVFSVASLAAALSPSIEFLVGARVVQGVGAAIIEPAIIALIKASFPADRLGLAFGVEGLAAGLAGAGGPIVGGYLATAFSWRYIFVINLPIGLIAIVAAYVLISESRDENADRRLDLPGVLLSGAGLFALVFGIVQGPEYGWASLPIVTAFVAAAVLLTLFVLAESRVANPLLDLSLFRYRLFAVGGLLRGAVEFISLAIFFPLVLFLQVELAYSPLRSGLTLLPFIIGAVIASPLAGSLSDRVDLRWPVVPAMFATAAALFWLAHLAPGTTWTSLIAPLFAAGLTLGALYGPTTSGSLKEIPTEKAGVASAVSYGAVLLGFELGIAVTSGVLQSRFIDELEHAPAGAALPSDKVQQVASSVLTGEGDAGAALASEQVRQFIQTALAHAANAAILSCAAMAVVGGVAGFFFAPRAGRTVDTKGEEPSA</sequence>
<evidence type="ECO:0000256" key="5">
    <source>
        <dbReference type="ARBA" id="ARBA00022989"/>
    </source>
</evidence>
<keyword evidence="2" id="KW-0813">Transport</keyword>
<evidence type="ECO:0000313" key="9">
    <source>
        <dbReference type="EMBL" id="TDD92917.1"/>
    </source>
</evidence>
<dbReference type="PROSITE" id="PS50850">
    <property type="entry name" value="MFS"/>
    <property type="match status" value="1"/>
</dbReference>
<feature type="transmembrane region" description="Helical" evidence="7">
    <location>
        <begin position="233"/>
        <end position="255"/>
    </location>
</feature>
<gene>
    <name evidence="9" type="ORF">E1293_00120</name>
</gene>
<dbReference type="Pfam" id="PF07690">
    <property type="entry name" value="MFS_1"/>
    <property type="match status" value="1"/>
</dbReference>
<dbReference type="Gene3D" id="1.20.1720.10">
    <property type="entry name" value="Multidrug resistance protein D"/>
    <property type="match status" value="1"/>
</dbReference>
<protein>
    <submittedName>
        <fullName evidence="9">DHA2 family efflux MFS transporter permease subunit</fullName>
    </submittedName>
</protein>
<feature type="transmembrane region" description="Helical" evidence="7">
    <location>
        <begin position="173"/>
        <end position="195"/>
    </location>
</feature>
<dbReference type="Gene3D" id="1.20.1250.20">
    <property type="entry name" value="MFS general substrate transporter like domains"/>
    <property type="match status" value="1"/>
</dbReference>
<dbReference type="OrthoDB" id="7375466at2"/>
<dbReference type="PANTHER" id="PTHR42718">
    <property type="entry name" value="MAJOR FACILITATOR SUPERFAMILY MULTIDRUG TRANSPORTER MFSC"/>
    <property type="match status" value="1"/>
</dbReference>
<feature type="transmembrane region" description="Helical" evidence="7">
    <location>
        <begin position="144"/>
        <end position="167"/>
    </location>
</feature>
<dbReference type="SUPFAM" id="SSF103473">
    <property type="entry name" value="MFS general substrate transporter"/>
    <property type="match status" value="2"/>
</dbReference>
<comment type="subcellular location">
    <subcellularLocation>
        <location evidence="1">Cell membrane</location>
        <topology evidence="1">Multi-pass membrane protein</topology>
    </subcellularLocation>
</comment>
<feature type="transmembrane region" description="Helical" evidence="7">
    <location>
        <begin position="365"/>
        <end position="383"/>
    </location>
</feature>
<keyword evidence="4 7" id="KW-0812">Transmembrane</keyword>
<evidence type="ECO:0000256" key="6">
    <source>
        <dbReference type="ARBA" id="ARBA00023136"/>
    </source>
</evidence>
<keyword evidence="3" id="KW-1003">Cell membrane</keyword>
<keyword evidence="6 7" id="KW-0472">Membrane</keyword>
<dbReference type="PRINTS" id="PR01036">
    <property type="entry name" value="TCRTETB"/>
</dbReference>